<reference evidence="2 3" key="1">
    <citation type="submission" date="2024-05" db="EMBL/GenBank/DDBJ databases">
        <title>Genome sequencing and assembly of Indian major carp, Cirrhinus mrigala (Hamilton, 1822).</title>
        <authorList>
            <person name="Mohindra V."/>
            <person name="Chowdhury L.M."/>
            <person name="Lal K."/>
            <person name="Jena J.K."/>
        </authorList>
    </citation>
    <scope>NUCLEOTIDE SEQUENCE [LARGE SCALE GENOMIC DNA]</scope>
    <source>
        <strain evidence="2">CM1030</strain>
        <tissue evidence="2">Blood</tissue>
    </source>
</reference>
<feature type="coiled-coil region" evidence="1">
    <location>
        <begin position="32"/>
        <end position="110"/>
    </location>
</feature>
<keyword evidence="1" id="KW-0175">Coiled coil</keyword>
<dbReference type="Proteomes" id="UP001529510">
    <property type="component" value="Unassembled WGS sequence"/>
</dbReference>
<feature type="non-terminal residue" evidence="2">
    <location>
        <position position="1"/>
    </location>
</feature>
<feature type="non-terminal residue" evidence="2">
    <location>
        <position position="124"/>
    </location>
</feature>
<comment type="caution">
    <text evidence="2">The sequence shown here is derived from an EMBL/GenBank/DDBJ whole genome shotgun (WGS) entry which is preliminary data.</text>
</comment>
<evidence type="ECO:0000313" key="3">
    <source>
        <dbReference type="Proteomes" id="UP001529510"/>
    </source>
</evidence>
<dbReference type="AlphaFoldDB" id="A0ABD0RZ31"/>
<evidence type="ECO:0000313" key="2">
    <source>
        <dbReference type="EMBL" id="KAL0203052.1"/>
    </source>
</evidence>
<proteinExistence type="predicted"/>
<name>A0ABD0RZ31_CIRMR</name>
<gene>
    <name evidence="2" type="ORF">M9458_001070</name>
</gene>
<accession>A0ABD0RZ31</accession>
<organism evidence="2 3">
    <name type="scientific">Cirrhinus mrigala</name>
    <name type="common">Mrigala</name>
    <dbReference type="NCBI Taxonomy" id="683832"/>
    <lineage>
        <taxon>Eukaryota</taxon>
        <taxon>Metazoa</taxon>
        <taxon>Chordata</taxon>
        <taxon>Craniata</taxon>
        <taxon>Vertebrata</taxon>
        <taxon>Euteleostomi</taxon>
        <taxon>Actinopterygii</taxon>
        <taxon>Neopterygii</taxon>
        <taxon>Teleostei</taxon>
        <taxon>Ostariophysi</taxon>
        <taxon>Cypriniformes</taxon>
        <taxon>Cyprinidae</taxon>
        <taxon>Labeoninae</taxon>
        <taxon>Labeonini</taxon>
        <taxon>Cirrhinus</taxon>
    </lineage>
</organism>
<keyword evidence="3" id="KW-1185">Reference proteome</keyword>
<sequence length="124" mass="14675">REKEQLSLVGRLEEQLRERSEEAAALLTPDEARRLEEERRTLTELREELLRAKEARIDGEEEGGEEARRSAQARYEHFKQMQVEELSLLEESLIQQKDRLEREVASERTSLGLLLHTHKDKQRQ</sequence>
<protein>
    <submittedName>
        <fullName evidence="2">Uncharacterized protein</fullName>
    </submittedName>
</protein>
<dbReference type="EMBL" id="JAMKFB020000001">
    <property type="protein sequence ID" value="KAL0203052.1"/>
    <property type="molecule type" value="Genomic_DNA"/>
</dbReference>
<evidence type="ECO:0000256" key="1">
    <source>
        <dbReference type="SAM" id="Coils"/>
    </source>
</evidence>